<dbReference type="FunFam" id="4.10.280.10:FF:000005">
    <property type="entry name" value="Myogenic factor"/>
    <property type="match status" value="1"/>
</dbReference>
<feature type="compositionally biased region" description="Polar residues" evidence="5">
    <location>
        <begin position="254"/>
        <end position="265"/>
    </location>
</feature>
<dbReference type="OrthoDB" id="10049614at2759"/>
<evidence type="ECO:0000256" key="4">
    <source>
        <dbReference type="ARBA" id="ARBA00070761"/>
    </source>
</evidence>
<dbReference type="AlphaFoldDB" id="A0A9P1IEJ6"/>
<dbReference type="GO" id="GO:0007517">
    <property type="term" value="P:muscle organ development"/>
    <property type="evidence" value="ECO:0007669"/>
    <property type="project" value="InterPro"/>
</dbReference>
<reference evidence="7" key="1">
    <citation type="submission" date="2022-11" db="EMBL/GenBank/DDBJ databases">
        <authorList>
            <person name="Kikuchi T."/>
        </authorList>
    </citation>
    <scope>NUCLEOTIDE SEQUENCE</scope>
    <source>
        <strain evidence="7">PS1010</strain>
    </source>
</reference>
<evidence type="ECO:0000259" key="6">
    <source>
        <dbReference type="PROSITE" id="PS50888"/>
    </source>
</evidence>
<dbReference type="InterPro" id="IPR011598">
    <property type="entry name" value="bHLH_dom"/>
</dbReference>
<dbReference type="EMBL" id="CANHGI010000002">
    <property type="protein sequence ID" value="CAI5443714.1"/>
    <property type="molecule type" value="Genomic_DNA"/>
</dbReference>
<dbReference type="PROSITE" id="PS50888">
    <property type="entry name" value="BHLH"/>
    <property type="match status" value="1"/>
</dbReference>
<dbReference type="InterPro" id="IPR039704">
    <property type="entry name" value="Myogenic_factor"/>
</dbReference>
<keyword evidence="3" id="KW-0539">Nucleus</keyword>
<dbReference type="GO" id="GO:0000981">
    <property type="term" value="F:DNA-binding transcription factor activity, RNA polymerase II-specific"/>
    <property type="evidence" value="ECO:0007669"/>
    <property type="project" value="TreeGrafter"/>
</dbReference>
<dbReference type="InterPro" id="IPR036638">
    <property type="entry name" value="HLH_DNA-bd_sf"/>
</dbReference>
<evidence type="ECO:0000313" key="8">
    <source>
        <dbReference type="Proteomes" id="UP001152747"/>
    </source>
</evidence>
<keyword evidence="8" id="KW-1185">Reference proteome</keyword>
<feature type="region of interest" description="Disordered" evidence="5">
    <location>
        <begin position="129"/>
        <end position="175"/>
    </location>
</feature>
<evidence type="ECO:0000256" key="3">
    <source>
        <dbReference type="ARBA" id="ARBA00023242"/>
    </source>
</evidence>
<feature type="compositionally biased region" description="Basic and acidic residues" evidence="5">
    <location>
        <begin position="165"/>
        <end position="175"/>
    </location>
</feature>
<evidence type="ECO:0000313" key="7">
    <source>
        <dbReference type="EMBL" id="CAI5443714.1"/>
    </source>
</evidence>
<feature type="compositionally biased region" description="Low complexity" evidence="5">
    <location>
        <begin position="290"/>
        <end position="305"/>
    </location>
</feature>
<comment type="caution">
    <text evidence="7">The sequence shown here is derived from an EMBL/GenBank/DDBJ whole genome shotgun (WGS) entry which is preliminary data.</text>
</comment>
<dbReference type="SUPFAM" id="SSF47459">
    <property type="entry name" value="HLH, helix-loop-helix DNA-binding domain"/>
    <property type="match status" value="1"/>
</dbReference>
<dbReference type="SMART" id="SM00353">
    <property type="entry name" value="HLH"/>
    <property type="match status" value="1"/>
</dbReference>
<dbReference type="GO" id="GO:0000978">
    <property type="term" value="F:RNA polymerase II cis-regulatory region sequence-specific DNA binding"/>
    <property type="evidence" value="ECO:0007669"/>
    <property type="project" value="TreeGrafter"/>
</dbReference>
<evidence type="ECO:0000256" key="2">
    <source>
        <dbReference type="ARBA" id="ARBA00023125"/>
    </source>
</evidence>
<feature type="compositionally biased region" description="Basic residues" evidence="5">
    <location>
        <begin position="338"/>
        <end position="353"/>
    </location>
</feature>
<dbReference type="PANTHER" id="PTHR11534">
    <property type="entry name" value="MYOGENIC FACTOR"/>
    <property type="match status" value="1"/>
</dbReference>
<keyword evidence="2" id="KW-0238">DNA-binding</keyword>
<feature type="domain" description="BHLH" evidence="6">
    <location>
        <begin position="168"/>
        <end position="219"/>
    </location>
</feature>
<protein>
    <recommendedName>
        <fullName evidence="4">Myoblast determination protein 1 homolog</fullName>
    </recommendedName>
</protein>
<sequence>MNDSTAVSADQPQAGAAAAAAAAAAYDPSIYYTQQSPRINTDITTLTSFAAAPQQAIDYSSQYDIYRSQNTFYYQPYGQPTSSFYPDLSSFNVPVAAPRAPQNLSTSSQQSDNFASTVVLEAKPTVISKAENGPAAKKRKSTVLHHDEDGGANNGDGNPPRRTKISVDRRKAATMRERRRLRKVNEAFEVVKQRTCPNPNQRLPKVEILRSAIEYINKLEGMLQAEGKMTKIMSQNQALQMQQQMNGHPPHDYMTSSHFASTSYHQDGGAGGGAFDDDDLSDSDVDDVIDSSNQTTNNANSNQQNTNQELGEHLIQNYGFDAKEKLTGSTYANSGKYTQRRSNGRKHSTSAAK</sequence>
<dbReference type="PANTHER" id="PTHR11534:SF9">
    <property type="entry name" value="MYOGENIC-DETERMINATION PROTEIN"/>
    <property type="match status" value="1"/>
</dbReference>
<comment type="subcellular location">
    <subcellularLocation>
        <location evidence="1">Nucleus</location>
    </subcellularLocation>
</comment>
<dbReference type="GO" id="GO:0045663">
    <property type="term" value="P:positive regulation of myoblast differentiation"/>
    <property type="evidence" value="ECO:0007669"/>
    <property type="project" value="TreeGrafter"/>
</dbReference>
<dbReference type="CDD" id="cd19699">
    <property type="entry name" value="bHLH_TS_dMYOD_like"/>
    <property type="match status" value="1"/>
</dbReference>
<feature type="compositionally biased region" description="Acidic residues" evidence="5">
    <location>
        <begin position="275"/>
        <end position="289"/>
    </location>
</feature>
<gene>
    <name evidence="7" type="ORF">CAMP_LOCUS6351</name>
</gene>
<feature type="region of interest" description="Disordered" evidence="5">
    <location>
        <begin position="242"/>
        <end position="305"/>
    </location>
</feature>
<feature type="region of interest" description="Disordered" evidence="5">
    <location>
        <begin position="329"/>
        <end position="353"/>
    </location>
</feature>
<accession>A0A9P1IEJ6</accession>
<name>A0A9P1IEJ6_9PELO</name>
<dbReference type="Pfam" id="PF00010">
    <property type="entry name" value="HLH"/>
    <property type="match status" value="1"/>
</dbReference>
<dbReference type="Proteomes" id="UP001152747">
    <property type="component" value="Unassembled WGS sequence"/>
</dbReference>
<dbReference type="Gene3D" id="4.10.280.10">
    <property type="entry name" value="Helix-loop-helix DNA-binding domain"/>
    <property type="match status" value="1"/>
</dbReference>
<proteinExistence type="predicted"/>
<dbReference type="GO" id="GO:0005634">
    <property type="term" value="C:nucleus"/>
    <property type="evidence" value="ECO:0007669"/>
    <property type="project" value="UniProtKB-SubCell"/>
</dbReference>
<organism evidence="7 8">
    <name type="scientific">Caenorhabditis angaria</name>
    <dbReference type="NCBI Taxonomy" id="860376"/>
    <lineage>
        <taxon>Eukaryota</taxon>
        <taxon>Metazoa</taxon>
        <taxon>Ecdysozoa</taxon>
        <taxon>Nematoda</taxon>
        <taxon>Chromadorea</taxon>
        <taxon>Rhabditida</taxon>
        <taxon>Rhabditina</taxon>
        <taxon>Rhabditomorpha</taxon>
        <taxon>Rhabditoidea</taxon>
        <taxon>Rhabditidae</taxon>
        <taxon>Peloderinae</taxon>
        <taxon>Caenorhabditis</taxon>
    </lineage>
</organism>
<dbReference type="GO" id="GO:0046983">
    <property type="term" value="F:protein dimerization activity"/>
    <property type="evidence" value="ECO:0007669"/>
    <property type="project" value="InterPro"/>
</dbReference>
<evidence type="ECO:0000256" key="5">
    <source>
        <dbReference type="SAM" id="MobiDB-lite"/>
    </source>
</evidence>
<evidence type="ECO:0000256" key="1">
    <source>
        <dbReference type="ARBA" id="ARBA00004123"/>
    </source>
</evidence>